<protein>
    <submittedName>
        <fullName evidence="4">Transcriptional regulator</fullName>
    </submittedName>
</protein>
<evidence type="ECO:0000259" key="3">
    <source>
        <dbReference type="PROSITE" id="PS50943"/>
    </source>
</evidence>
<dbReference type="PROSITE" id="PS50943">
    <property type="entry name" value="HTH_CROC1"/>
    <property type="match status" value="1"/>
</dbReference>
<organism evidence="4 5">
    <name type="scientific">Nocardioides massiliensis</name>
    <dbReference type="NCBI Taxonomy" id="1325935"/>
    <lineage>
        <taxon>Bacteria</taxon>
        <taxon>Bacillati</taxon>
        <taxon>Actinomycetota</taxon>
        <taxon>Actinomycetes</taxon>
        <taxon>Propionibacteriales</taxon>
        <taxon>Nocardioidaceae</taxon>
        <taxon>Nocardioides</taxon>
    </lineage>
</organism>
<comment type="caution">
    <text evidence="4">The sequence shown here is derived from an EMBL/GenBank/DDBJ whole genome shotgun (WGS) entry which is preliminary data.</text>
</comment>
<evidence type="ECO:0000256" key="2">
    <source>
        <dbReference type="SAM" id="MobiDB-lite"/>
    </source>
</evidence>
<sequence length="83" mass="8872">MGPRASGRTAAAERHNAVRRHRRDHGLSQAALAEGVGVSRQTVIAIEQGDYAPSVYLALRLARALGTSVEVLFGDETDETGEQ</sequence>
<evidence type="ECO:0000256" key="1">
    <source>
        <dbReference type="ARBA" id="ARBA00023125"/>
    </source>
</evidence>
<dbReference type="CDD" id="cd00093">
    <property type="entry name" value="HTH_XRE"/>
    <property type="match status" value="1"/>
</dbReference>
<dbReference type="SUPFAM" id="SSF47413">
    <property type="entry name" value="lambda repressor-like DNA-binding domains"/>
    <property type="match status" value="1"/>
</dbReference>
<dbReference type="PANTHER" id="PTHR46558:SF4">
    <property type="entry name" value="DNA-BIDING PHAGE PROTEIN"/>
    <property type="match status" value="1"/>
</dbReference>
<feature type="domain" description="HTH cro/C1-type" evidence="3">
    <location>
        <begin position="18"/>
        <end position="72"/>
    </location>
</feature>
<name>A0ABT9NKK4_9ACTN</name>
<dbReference type="RefSeq" id="WP_068116821.1">
    <property type="nucleotide sequence ID" value="NZ_CCXJ01000050.1"/>
</dbReference>
<dbReference type="Proteomes" id="UP001240447">
    <property type="component" value="Unassembled WGS sequence"/>
</dbReference>
<proteinExistence type="predicted"/>
<dbReference type="SMART" id="SM00530">
    <property type="entry name" value="HTH_XRE"/>
    <property type="match status" value="1"/>
</dbReference>
<evidence type="ECO:0000313" key="4">
    <source>
        <dbReference type="EMBL" id="MDP9820943.1"/>
    </source>
</evidence>
<accession>A0ABT9NKK4</accession>
<dbReference type="Gene3D" id="1.10.260.40">
    <property type="entry name" value="lambda repressor-like DNA-binding domains"/>
    <property type="match status" value="1"/>
</dbReference>
<reference evidence="4 5" key="1">
    <citation type="submission" date="2023-07" db="EMBL/GenBank/DDBJ databases">
        <title>Sequencing the genomes of 1000 actinobacteria strains.</title>
        <authorList>
            <person name="Klenk H.-P."/>
        </authorList>
    </citation>
    <scope>NUCLEOTIDE SEQUENCE [LARGE SCALE GENOMIC DNA]</scope>
    <source>
        <strain evidence="4 5">GD13</strain>
    </source>
</reference>
<dbReference type="InterPro" id="IPR010982">
    <property type="entry name" value="Lambda_DNA-bd_dom_sf"/>
</dbReference>
<dbReference type="EMBL" id="JAUSQM010000001">
    <property type="protein sequence ID" value="MDP9820943.1"/>
    <property type="molecule type" value="Genomic_DNA"/>
</dbReference>
<dbReference type="Pfam" id="PF01381">
    <property type="entry name" value="HTH_3"/>
    <property type="match status" value="1"/>
</dbReference>
<keyword evidence="1" id="KW-0238">DNA-binding</keyword>
<dbReference type="PANTHER" id="PTHR46558">
    <property type="entry name" value="TRACRIPTIONAL REGULATORY PROTEIN-RELATED-RELATED"/>
    <property type="match status" value="1"/>
</dbReference>
<dbReference type="InterPro" id="IPR001387">
    <property type="entry name" value="Cro/C1-type_HTH"/>
</dbReference>
<evidence type="ECO:0000313" key="5">
    <source>
        <dbReference type="Proteomes" id="UP001240447"/>
    </source>
</evidence>
<feature type="region of interest" description="Disordered" evidence="2">
    <location>
        <begin position="1"/>
        <end position="25"/>
    </location>
</feature>
<gene>
    <name evidence="4" type="ORF">J2S59_000752</name>
</gene>
<keyword evidence="5" id="KW-1185">Reference proteome</keyword>